<protein>
    <recommendedName>
        <fullName evidence="6">Zinc finger PHD-type domain-containing protein</fullName>
    </recommendedName>
</protein>
<dbReference type="Proteomes" id="UP000828390">
    <property type="component" value="Unassembled WGS sequence"/>
</dbReference>
<keyword evidence="5" id="KW-1185">Reference proteome</keyword>
<organism evidence="4 5">
    <name type="scientific">Dreissena polymorpha</name>
    <name type="common">Zebra mussel</name>
    <name type="synonym">Mytilus polymorpha</name>
    <dbReference type="NCBI Taxonomy" id="45954"/>
    <lineage>
        <taxon>Eukaryota</taxon>
        <taxon>Metazoa</taxon>
        <taxon>Spiralia</taxon>
        <taxon>Lophotrochozoa</taxon>
        <taxon>Mollusca</taxon>
        <taxon>Bivalvia</taxon>
        <taxon>Autobranchia</taxon>
        <taxon>Heteroconchia</taxon>
        <taxon>Euheterodonta</taxon>
        <taxon>Imparidentia</taxon>
        <taxon>Neoheterodontei</taxon>
        <taxon>Myida</taxon>
        <taxon>Dreissenoidea</taxon>
        <taxon>Dreissenidae</taxon>
        <taxon>Dreissena</taxon>
    </lineage>
</organism>
<evidence type="ECO:0000256" key="2">
    <source>
        <dbReference type="ARBA" id="ARBA00022771"/>
    </source>
</evidence>
<dbReference type="EMBL" id="JAIWYP010000012">
    <property type="protein sequence ID" value="KAH3730070.1"/>
    <property type="molecule type" value="Genomic_DNA"/>
</dbReference>
<sequence>MSGESDTESDFETNLQTYKCHICNIKPNFGILIHLLEQIVEIGPYLINLPNGQLYVRCQFDDCERYYHLTCIHPSFPDESLNYDHLDDLRENGIHCPKCKSGQEIMNY</sequence>
<keyword evidence="3" id="KW-0862">Zinc</keyword>
<dbReference type="Gene3D" id="3.30.40.10">
    <property type="entry name" value="Zinc/RING finger domain, C3HC4 (zinc finger)"/>
    <property type="match status" value="1"/>
</dbReference>
<evidence type="ECO:0000256" key="1">
    <source>
        <dbReference type="ARBA" id="ARBA00022723"/>
    </source>
</evidence>
<dbReference type="AlphaFoldDB" id="A0A9D4CTR6"/>
<evidence type="ECO:0000313" key="5">
    <source>
        <dbReference type="Proteomes" id="UP000828390"/>
    </source>
</evidence>
<gene>
    <name evidence="4" type="ORF">DPMN_056048</name>
</gene>
<dbReference type="InterPro" id="IPR013083">
    <property type="entry name" value="Znf_RING/FYVE/PHD"/>
</dbReference>
<keyword evidence="1" id="KW-0479">Metal-binding</keyword>
<keyword evidence="2" id="KW-0863">Zinc-finger</keyword>
<comment type="caution">
    <text evidence="4">The sequence shown here is derived from an EMBL/GenBank/DDBJ whole genome shotgun (WGS) entry which is preliminary data.</text>
</comment>
<evidence type="ECO:0000313" key="4">
    <source>
        <dbReference type="EMBL" id="KAH3730070.1"/>
    </source>
</evidence>
<accession>A0A9D4CTR6</accession>
<evidence type="ECO:0000256" key="3">
    <source>
        <dbReference type="ARBA" id="ARBA00022833"/>
    </source>
</evidence>
<proteinExistence type="predicted"/>
<dbReference type="PROSITE" id="PS01359">
    <property type="entry name" value="ZF_PHD_1"/>
    <property type="match status" value="1"/>
</dbReference>
<name>A0A9D4CTR6_DREPO</name>
<dbReference type="InterPro" id="IPR019786">
    <property type="entry name" value="Zinc_finger_PHD-type_CS"/>
</dbReference>
<reference evidence="4" key="2">
    <citation type="submission" date="2020-11" db="EMBL/GenBank/DDBJ databases">
        <authorList>
            <person name="McCartney M.A."/>
            <person name="Auch B."/>
            <person name="Kono T."/>
            <person name="Mallez S."/>
            <person name="Becker A."/>
            <person name="Gohl D.M."/>
            <person name="Silverstein K.A.T."/>
            <person name="Koren S."/>
            <person name="Bechman K.B."/>
            <person name="Herman A."/>
            <person name="Abrahante J.E."/>
            <person name="Garbe J."/>
        </authorList>
    </citation>
    <scope>NUCLEOTIDE SEQUENCE</scope>
    <source>
        <strain evidence="4">Duluth1</strain>
        <tissue evidence="4">Whole animal</tissue>
    </source>
</reference>
<evidence type="ECO:0008006" key="6">
    <source>
        <dbReference type="Google" id="ProtNLM"/>
    </source>
</evidence>
<dbReference type="GO" id="GO:0008270">
    <property type="term" value="F:zinc ion binding"/>
    <property type="evidence" value="ECO:0007669"/>
    <property type="project" value="UniProtKB-KW"/>
</dbReference>
<reference evidence="4" key="1">
    <citation type="journal article" date="2019" name="bioRxiv">
        <title>The Genome of the Zebra Mussel, Dreissena polymorpha: A Resource for Invasive Species Research.</title>
        <authorList>
            <person name="McCartney M.A."/>
            <person name="Auch B."/>
            <person name="Kono T."/>
            <person name="Mallez S."/>
            <person name="Zhang Y."/>
            <person name="Obille A."/>
            <person name="Becker A."/>
            <person name="Abrahante J.E."/>
            <person name="Garbe J."/>
            <person name="Badalamenti J.P."/>
            <person name="Herman A."/>
            <person name="Mangelson H."/>
            <person name="Liachko I."/>
            <person name="Sullivan S."/>
            <person name="Sone E.D."/>
            <person name="Koren S."/>
            <person name="Silverstein K.A.T."/>
            <person name="Beckman K.B."/>
            <person name="Gohl D.M."/>
        </authorList>
    </citation>
    <scope>NUCLEOTIDE SEQUENCE</scope>
    <source>
        <strain evidence="4">Duluth1</strain>
        <tissue evidence="4">Whole animal</tissue>
    </source>
</reference>